<dbReference type="PRINTS" id="PR00237">
    <property type="entry name" value="GPCRRHODOPSN"/>
</dbReference>
<organism evidence="9">
    <name type="scientific">Magallana gigas</name>
    <name type="common">Pacific oyster</name>
    <name type="synonym">Crassostrea gigas</name>
    <dbReference type="NCBI Taxonomy" id="29159"/>
    <lineage>
        <taxon>Eukaryota</taxon>
        <taxon>Metazoa</taxon>
        <taxon>Spiralia</taxon>
        <taxon>Lophotrochozoa</taxon>
        <taxon>Mollusca</taxon>
        <taxon>Bivalvia</taxon>
        <taxon>Autobranchia</taxon>
        <taxon>Pteriomorphia</taxon>
        <taxon>Ostreida</taxon>
        <taxon>Ostreoidea</taxon>
        <taxon>Ostreidae</taxon>
        <taxon>Magallana</taxon>
    </lineage>
</organism>
<gene>
    <name evidence="9" type="ORF">CGI_10017160</name>
</gene>
<evidence type="ECO:0000256" key="2">
    <source>
        <dbReference type="ARBA" id="ARBA00022475"/>
    </source>
</evidence>
<keyword evidence="7" id="KW-0297">G-protein coupled receptor</keyword>
<evidence type="ECO:0000259" key="8">
    <source>
        <dbReference type="PROSITE" id="PS50262"/>
    </source>
</evidence>
<comment type="similarity">
    <text evidence="7">Belongs to the G-protein coupled receptor 1 family.</text>
</comment>
<evidence type="ECO:0000256" key="6">
    <source>
        <dbReference type="ARBA" id="ARBA00023170"/>
    </source>
</evidence>
<accession>K1RF66</accession>
<evidence type="ECO:0000313" key="9">
    <source>
        <dbReference type="EMBL" id="EKC32751.1"/>
    </source>
</evidence>
<evidence type="ECO:0000256" key="1">
    <source>
        <dbReference type="ARBA" id="ARBA00004651"/>
    </source>
</evidence>
<keyword evidence="3 7" id="KW-0812">Transmembrane</keyword>
<dbReference type="GO" id="GO:0004930">
    <property type="term" value="F:G protein-coupled receptor activity"/>
    <property type="evidence" value="ECO:0007669"/>
    <property type="project" value="UniProtKB-KW"/>
</dbReference>
<dbReference type="InterPro" id="IPR017452">
    <property type="entry name" value="GPCR_Rhodpsn_7TM"/>
</dbReference>
<evidence type="ECO:0000256" key="4">
    <source>
        <dbReference type="ARBA" id="ARBA00022989"/>
    </source>
</evidence>
<dbReference type="GO" id="GO:0032870">
    <property type="term" value="P:cellular response to hormone stimulus"/>
    <property type="evidence" value="ECO:0007669"/>
    <property type="project" value="TreeGrafter"/>
</dbReference>
<dbReference type="AlphaFoldDB" id="K1RF66"/>
<keyword evidence="2" id="KW-1003">Cell membrane</keyword>
<dbReference type="Pfam" id="PF00001">
    <property type="entry name" value="7tm_1"/>
    <property type="match status" value="1"/>
</dbReference>
<dbReference type="EMBL" id="JH817369">
    <property type="protein sequence ID" value="EKC32751.1"/>
    <property type="molecule type" value="Genomic_DNA"/>
</dbReference>
<comment type="subcellular location">
    <subcellularLocation>
        <location evidence="1">Cell membrane</location>
        <topology evidence="1">Multi-pass membrane protein</topology>
    </subcellularLocation>
</comment>
<proteinExistence type="inferred from homology"/>
<reference evidence="9" key="1">
    <citation type="journal article" date="2012" name="Nature">
        <title>The oyster genome reveals stress adaptation and complexity of shell formation.</title>
        <authorList>
            <person name="Zhang G."/>
            <person name="Fang X."/>
            <person name="Guo X."/>
            <person name="Li L."/>
            <person name="Luo R."/>
            <person name="Xu F."/>
            <person name="Yang P."/>
            <person name="Zhang L."/>
            <person name="Wang X."/>
            <person name="Qi H."/>
            <person name="Xiong Z."/>
            <person name="Que H."/>
            <person name="Xie Y."/>
            <person name="Holland P.W."/>
            <person name="Paps J."/>
            <person name="Zhu Y."/>
            <person name="Wu F."/>
            <person name="Chen Y."/>
            <person name="Wang J."/>
            <person name="Peng C."/>
            <person name="Meng J."/>
            <person name="Yang L."/>
            <person name="Liu J."/>
            <person name="Wen B."/>
            <person name="Zhang N."/>
            <person name="Huang Z."/>
            <person name="Zhu Q."/>
            <person name="Feng Y."/>
            <person name="Mount A."/>
            <person name="Hedgecock D."/>
            <person name="Xu Z."/>
            <person name="Liu Y."/>
            <person name="Domazet-Loso T."/>
            <person name="Du Y."/>
            <person name="Sun X."/>
            <person name="Zhang S."/>
            <person name="Liu B."/>
            <person name="Cheng P."/>
            <person name="Jiang X."/>
            <person name="Li J."/>
            <person name="Fan D."/>
            <person name="Wang W."/>
            <person name="Fu W."/>
            <person name="Wang T."/>
            <person name="Wang B."/>
            <person name="Zhang J."/>
            <person name="Peng Z."/>
            <person name="Li Y."/>
            <person name="Li N."/>
            <person name="Wang J."/>
            <person name="Chen M."/>
            <person name="He Y."/>
            <person name="Tan F."/>
            <person name="Song X."/>
            <person name="Zheng Q."/>
            <person name="Huang R."/>
            <person name="Yang H."/>
            <person name="Du X."/>
            <person name="Chen L."/>
            <person name="Yang M."/>
            <person name="Gaffney P.M."/>
            <person name="Wang S."/>
            <person name="Luo L."/>
            <person name="She Z."/>
            <person name="Ming Y."/>
            <person name="Huang W."/>
            <person name="Zhang S."/>
            <person name="Huang B."/>
            <person name="Zhang Y."/>
            <person name="Qu T."/>
            <person name="Ni P."/>
            <person name="Miao G."/>
            <person name="Wang J."/>
            <person name="Wang Q."/>
            <person name="Steinberg C.E."/>
            <person name="Wang H."/>
            <person name="Li N."/>
            <person name="Qian L."/>
            <person name="Zhang G."/>
            <person name="Li Y."/>
            <person name="Yang H."/>
            <person name="Liu X."/>
            <person name="Wang J."/>
            <person name="Yin Y."/>
            <person name="Wang J."/>
        </authorList>
    </citation>
    <scope>NUCLEOTIDE SEQUENCE [LARGE SCALE GENOMIC DNA]</scope>
    <source>
        <strain evidence="9">05x7-T-G4-1.051#20</strain>
    </source>
</reference>
<dbReference type="InterPro" id="IPR000276">
    <property type="entry name" value="GPCR_Rhodpsn"/>
</dbReference>
<dbReference type="CDD" id="cd15382">
    <property type="entry name" value="7tmA_AKHR"/>
    <property type="match status" value="1"/>
</dbReference>
<feature type="domain" description="G-protein coupled receptors family 1 profile" evidence="8">
    <location>
        <begin position="44"/>
        <end position="325"/>
    </location>
</feature>
<protein>
    <submittedName>
        <fullName evidence="9">Gonadotropin-releasing hormone II receptor</fullName>
    </submittedName>
</protein>
<dbReference type="FunCoup" id="K1RF66">
    <property type="interactions" value="156"/>
</dbReference>
<dbReference type="PROSITE" id="PS00237">
    <property type="entry name" value="G_PROTEIN_RECEP_F1_1"/>
    <property type="match status" value="1"/>
</dbReference>
<dbReference type="InParanoid" id="K1RF66"/>
<dbReference type="GO" id="GO:0005886">
    <property type="term" value="C:plasma membrane"/>
    <property type="evidence" value="ECO:0007669"/>
    <property type="project" value="UniProtKB-SubCell"/>
</dbReference>
<dbReference type="PANTHER" id="PTHR24241">
    <property type="entry name" value="NEUROPEPTIDE RECEPTOR-RELATED G-PROTEIN COUPLED RECEPTOR"/>
    <property type="match status" value="1"/>
</dbReference>
<evidence type="ECO:0000256" key="5">
    <source>
        <dbReference type="ARBA" id="ARBA00023136"/>
    </source>
</evidence>
<dbReference type="GO" id="GO:0042277">
    <property type="term" value="F:peptide binding"/>
    <property type="evidence" value="ECO:0007669"/>
    <property type="project" value="TreeGrafter"/>
</dbReference>
<dbReference type="SUPFAM" id="SSF81321">
    <property type="entry name" value="Family A G protein-coupled receptor-like"/>
    <property type="match status" value="1"/>
</dbReference>
<sequence length="423" mass="48181">MNTTVGTGSGNMSDKGLPREMTFNDDNVMSVIAYACLFLFAASGNLTVLVTLLKSRRYKSRVNTFIMHLSIADLIVAFIMLPLETAWHVTVAWEAGDAACRILMFFRALGFYLSSFVLVAISLDRYFSIVHPLSIHDADRRGKIMLTMAWLLSIIASLPQSIIFHVERHPLFTWFEQCVTFNFFPTEQHELAYNLFNVITVYLLPLVIITTSYSLILYKVSKTARRDEEERREFGLYTHRSHTYPLSRSGLISCTRAGIIGKARIRTLKMTLVIVTVFVLCWTPYFLMVSWFWIDRESAKNIDTKVQRGLFIFAVSSACLDPIVYGMFTAAFRKEARRWLGWFKDRLNRMGIYTMTPNTASEQDNFKSSESMSFRGLRPGPTGGLMAAPRPTTILSMHFVSVFTLRFPHTSLCVNNGFPVTDA</sequence>
<evidence type="ECO:0000256" key="7">
    <source>
        <dbReference type="RuleBase" id="RU000688"/>
    </source>
</evidence>
<dbReference type="HOGENOM" id="CLU_009579_15_2_1"/>
<dbReference type="Gene3D" id="1.20.1070.10">
    <property type="entry name" value="Rhodopsin 7-helix transmembrane proteins"/>
    <property type="match status" value="1"/>
</dbReference>
<keyword evidence="6 7" id="KW-0675">Receptor</keyword>
<keyword evidence="4" id="KW-1133">Transmembrane helix</keyword>
<evidence type="ECO:0000256" key="3">
    <source>
        <dbReference type="ARBA" id="ARBA00022692"/>
    </source>
</evidence>
<name>K1RF66_MAGGI</name>
<dbReference type="PANTHER" id="PTHR24241:SF59">
    <property type="entry name" value="ADIPOKINETIC HORMONE RECEPTOR, ISOFORM C"/>
    <property type="match status" value="1"/>
</dbReference>
<dbReference type="PROSITE" id="PS50262">
    <property type="entry name" value="G_PROTEIN_RECEP_F1_2"/>
    <property type="match status" value="1"/>
</dbReference>
<keyword evidence="7" id="KW-0807">Transducer</keyword>
<keyword evidence="5" id="KW-0472">Membrane</keyword>